<dbReference type="Pfam" id="PF00436">
    <property type="entry name" value="SSB"/>
    <property type="match status" value="1"/>
</dbReference>
<evidence type="ECO:0000256" key="2">
    <source>
        <dbReference type="PROSITE-ProRule" id="PRU00252"/>
    </source>
</evidence>
<comment type="caution">
    <text evidence="4">The sequence shown here is derived from an EMBL/GenBank/DDBJ whole genome shotgun (WGS) entry which is preliminary data.</text>
</comment>
<name>A0ABW1T296_9ACTN</name>
<evidence type="ECO:0000313" key="4">
    <source>
        <dbReference type="EMBL" id="MFC6238606.1"/>
    </source>
</evidence>
<proteinExistence type="predicted"/>
<evidence type="ECO:0000313" key="5">
    <source>
        <dbReference type="Proteomes" id="UP001596138"/>
    </source>
</evidence>
<evidence type="ECO:0000256" key="1">
    <source>
        <dbReference type="ARBA" id="ARBA00023125"/>
    </source>
</evidence>
<dbReference type="SUPFAM" id="SSF50249">
    <property type="entry name" value="Nucleic acid-binding proteins"/>
    <property type="match status" value="1"/>
</dbReference>
<dbReference type="InterPro" id="IPR012340">
    <property type="entry name" value="NA-bd_OB-fold"/>
</dbReference>
<keyword evidence="1 2" id="KW-0238">DNA-binding</keyword>
<organism evidence="4 5">
    <name type="scientific">Longivirga aurantiaca</name>
    <dbReference type="NCBI Taxonomy" id="1837743"/>
    <lineage>
        <taxon>Bacteria</taxon>
        <taxon>Bacillati</taxon>
        <taxon>Actinomycetota</taxon>
        <taxon>Actinomycetes</taxon>
        <taxon>Sporichthyales</taxon>
        <taxon>Sporichthyaceae</taxon>
        <taxon>Longivirga</taxon>
    </lineage>
</organism>
<accession>A0ABW1T296</accession>
<dbReference type="GO" id="GO:0003677">
    <property type="term" value="F:DNA binding"/>
    <property type="evidence" value="ECO:0007669"/>
    <property type="project" value="UniProtKB-KW"/>
</dbReference>
<dbReference type="PROSITE" id="PS50935">
    <property type="entry name" value="SSB"/>
    <property type="match status" value="1"/>
</dbReference>
<evidence type="ECO:0000256" key="3">
    <source>
        <dbReference type="SAM" id="MobiDB-lite"/>
    </source>
</evidence>
<reference evidence="5" key="1">
    <citation type="journal article" date="2019" name="Int. J. Syst. Evol. Microbiol.">
        <title>The Global Catalogue of Microorganisms (GCM) 10K type strain sequencing project: providing services to taxonomists for standard genome sequencing and annotation.</title>
        <authorList>
            <consortium name="The Broad Institute Genomics Platform"/>
            <consortium name="The Broad Institute Genome Sequencing Center for Infectious Disease"/>
            <person name="Wu L."/>
            <person name="Ma J."/>
        </authorList>
    </citation>
    <scope>NUCLEOTIDE SEQUENCE [LARGE SCALE GENOMIC DNA]</scope>
    <source>
        <strain evidence="5">CGMCC 4.7317</strain>
    </source>
</reference>
<dbReference type="Gene3D" id="2.40.50.140">
    <property type="entry name" value="Nucleic acid-binding proteins"/>
    <property type="match status" value="1"/>
</dbReference>
<keyword evidence="5" id="KW-1185">Reference proteome</keyword>
<feature type="region of interest" description="Disordered" evidence="3">
    <location>
        <begin position="1"/>
        <end position="38"/>
    </location>
</feature>
<dbReference type="EMBL" id="JBHSTI010000008">
    <property type="protein sequence ID" value="MFC6238606.1"/>
    <property type="molecule type" value="Genomic_DNA"/>
</dbReference>
<dbReference type="InterPro" id="IPR000424">
    <property type="entry name" value="Primosome_PriB/ssb"/>
</dbReference>
<feature type="compositionally biased region" description="Basic and acidic residues" evidence="3">
    <location>
        <begin position="28"/>
        <end position="38"/>
    </location>
</feature>
<sequence>MSAATKPRSGSGDAAGEPVNEVVLRGRLSGDPEDRELPSGDRVVVVRLVVDRPPGARASHDTLDCAAYASGVRRSLLRWRHGDVVEVRGSLHRRFFRAGAGPMSRYEVEVAAARRVATGTARGVAP</sequence>
<gene>
    <name evidence="4" type="ORF">ACFQGU_12015</name>
</gene>
<dbReference type="Proteomes" id="UP001596138">
    <property type="component" value="Unassembled WGS sequence"/>
</dbReference>
<dbReference type="RefSeq" id="WP_386766958.1">
    <property type="nucleotide sequence ID" value="NZ_JBHSTI010000008.1"/>
</dbReference>
<protein>
    <submittedName>
        <fullName evidence="4">Single-stranded DNA-binding protein</fullName>
    </submittedName>
</protein>